<organism evidence="1 2">
    <name type="scientific">Streptococcus oralis</name>
    <dbReference type="NCBI Taxonomy" id="1303"/>
    <lineage>
        <taxon>Bacteria</taxon>
        <taxon>Bacillati</taxon>
        <taxon>Bacillota</taxon>
        <taxon>Bacilli</taxon>
        <taxon>Lactobacillales</taxon>
        <taxon>Streptococcaceae</taxon>
        <taxon>Streptococcus</taxon>
    </lineage>
</organism>
<accession>A0A139M5U4</accession>
<proteinExistence type="predicted"/>
<evidence type="ECO:0000313" key="2">
    <source>
        <dbReference type="Proteomes" id="UP000070541"/>
    </source>
</evidence>
<dbReference type="AlphaFoldDB" id="A0A139M5U4"/>
<protein>
    <submittedName>
        <fullName evidence="1">Uncharacterized protein</fullName>
    </submittedName>
</protein>
<name>A0A139M5U4_STROR</name>
<sequence length="39" mass="4602">MIDLTILSCFLRSVKKTIFKFSHLSQKVKNFSQKRLTLT</sequence>
<comment type="caution">
    <text evidence="1">The sequence shown here is derived from an EMBL/GenBank/DDBJ whole genome shotgun (WGS) entry which is preliminary data.</text>
</comment>
<dbReference type="PATRIC" id="fig|1303.76.peg.1863"/>
<evidence type="ECO:0000313" key="1">
    <source>
        <dbReference type="EMBL" id="KXT59051.1"/>
    </source>
</evidence>
<reference evidence="1 2" key="1">
    <citation type="submission" date="2016-01" db="EMBL/GenBank/DDBJ databases">
        <title>Highly variable Streptococcus oralis are common among viridans streptococci isolated from primates.</title>
        <authorList>
            <person name="Denapaite D."/>
            <person name="Rieger M."/>
            <person name="Koendgen S."/>
            <person name="Brueckner R."/>
            <person name="Ochigava I."/>
            <person name="Kappeler P."/>
            <person name="Maetz-Rensing K."/>
            <person name="Leendertz F."/>
            <person name="Hakenbeck R."/>
        </authorList>
    </citation>
    <scope>NUCLEOTIDE SEQUENCE [LARGE SCALE GENOMIC DNA]</scope>
    <source>
        <strain evidence="1 2">DD05</strain>
    </source>
</reference>
<dbReference type="Proteomes" id="UP000070541">
    <property type="component" value="Unassembled WGS sequence"/>
</dbReference>
<dbReference type="EMBL" id="LQOG01000048">
    <property type="protein sequence ID" value="KXT59051.1"/>
    <property type="molecule type" value="Genomic_DNA"/>
</dbReference>
<gene>
    <name evidence="1" type="ORF">SORDD05_01777</name>
</gene>